<keyword evidence="3" id="KW-1185">Reference proteome</keyword>
<evidence type="ECO:0000313" key="3">
    <source>
        <dbReference type="Proteomes" id="UP000037460"/>
    </source>
</evidence>
<evidence type="ECO:0000256" key="1">
    <source>
        <dbReference type="SAM" id="MobiDB-lite"/>
    </source>
</evidence>
<reference evidence="3" key="1">
    <citation type="journal article" date="2015" name="PLoS Genet.">
        <title>Genome Sequence and Transcriptome Analyses of Chrysochromulina tobin: Metabolic Tools for Enhanced Algal Fitness in the Prominent Order Prymnesiales (Haptophyceae).</title>
        <authorList>
            <person name="Hovde B.T."/>
            <person name="Deodato C.R."/>
            <person name="Hunsperger H.M."/>
            <person name="Ryken S.A."/>
            <person name="Yost W."/>
            <person name="Jha R.K."/>
            <person name="Patterson J."/>
            <person name="Monnat R.J. Jr."/>
            <person name="Barlow S.B."/>
            <person name="Starkenburg S.R."/>
            <person name="Cattolico R.A."/>
        </authorList>
    </citation>
    <scope>NUCLEOTIDE SEQUENCE</scope>
    <source>
        <strain evidence="3">CCMP291</strain>
    </source>
</reference>
<protein>
    <submittedName>
        <fullName evidence="2">Uncharacterized protein</fullName>
    </submittedName>
</protein>
<dbReference type="EMBL" id="JWZX01003183">
    <property type="protein sequence ID" value="KOO23518.1"/>
    <property type="molecule type" value="Genomic_DNA"/>
</dbReference>
<comment type="caution">
    <text evidence="2">The sequence shown here is derived from an EMBL/GenBank/DDBJ whole genome shotgun (WGS) entry which is preliminary data.</text>
</comment>
<feature type="region of interest" description="Disordered" evidence="1">
    <location>
        <begin position="1"/>
        <end position="34"/>
    </location>
</feature>
<sequence length="88" mass="9702">MPIRASAPITARLESLATPRRGPSGDLLEPFSPRSASFSPGVPRFNTLKGTYEVCDADGRIVNDERNLELCTDKRYLASTLTSESDWE</sequence>
<proteinExistence type="predicted"/>
<organism evidence="2 3">
    <name type="scientific">Chrysochromulina tobinii</name>
    <dbReference type="NCBI Taxonomy" id="1460289"/>
    <lineage>
        <taxon>Eukaryota</taxon>
        <taxon>Haptista</taxon>
        <taxon>Haptophyta</taxon>
        <taxon>Prymnesiophyceae</taxon>
        <taxon>Prymnesiales</taxon>
        <taxon>Chrysochromulinaceae</taxon>
        <taxon>Chrysochromulina</taxon>
    </lineage>
</organism>
<name>A0A0M0JBD7_9EUKA</name>
<dbReference type="Proteomes" id="UP000037460">
    <property type="component" value="Unassembled WGS sequence"/>
</dbReference>
<accession>A0A0M0JBD7</accession>
<evidence type="ECO:0000313" key="2">
    <source>
        <dbReference type="EMBL" id="KOO23518.1"/>
    </source>
</evidence>
<gene>
    <name evidence="2" type="ORF">Ctob_011978</name>
</gene>
<dbReference type="AlphaFoldDB" id="A0A0M0JBD7"/>